<organism evidence="2 3">
    <name type="scientific">Desulforapulum autotrophicum (strain ATCC 43914 / DSM 3382 / VKM B-1955 / HRM2)</name>
    <name type="common">Desulfobacterium autotrophicum</name>
    <dbReference type="NCBI Taxonomy" id="177437"/>
    <lineage>
        <taxon>Bacteria</taxon>
        <taxon>Pseudomonadati</taxon>
        <taxon>Thermodesulfobacteriota</taxon>
        <taxon>Desulfobacteria</taxon>
        <taxon>Desulfobacterales</taxon>
        <taxon>Desulfobacteraceae</taxon>
        <taxon>Desulforapulum</taxon>
    </lineage>
</organism>
<dbReference type="InterPro" id="IPR020016">
    <property type="entry name" value="Decahaem-assoc_OM_MtrB/PioB"/>
</dbReference>
<dbReference type="OrthoDB" id="5404860at2"/>
<name>C0Q9E0_DESAH</name>
<keyword evidence="3" id="KW-1185">Reference proteome</keyword>
<feature type="chain" id="PRO_5002902224" description="LPS-assembly protein LptD" evidence="1">
    <location>
        <begin position="26"/>
        <end position="583"/>
    </location>
</feature>
<dbReference type="AlphaFoldDB" id="C0Q9E0"/>
<evidence type="ECO:0000313" key="3">
    <source>
        <dbReference type="Proteomes" id="UP000000442"/>
    </source>
</evidence>
<gene>
    <name evidence="2" type="ordered locus">HRM2_13950</name>
</gene>
<dbReference type="SUPFAM" id="SSF56935">
    <property type="entry name" value="Porins"/>
    <property type="match status" value="1"/>
</dbReference>
<feature type="signal peptide" evidence="1">
    <location>
        <begin position="1"/>
        <end position="25"/>
    </location>
</feature>
<dbReference type="Proteomes" id="UP000000442">
    <property type="component" value="Chromosome"/>
</dbReference>
<sequence length="583" mass="66807">MICKKMFSRFVILTFMCGLSFYSWAEDSEDAVYDFKIDVGYHYANDDESISKVGEYNILDHTSSGPDMDISGKVLKNDLFVDFSSRYYHDSDFNGRIKGDYKRIIEEDFSYSSFEHFLDHDNMSNLCGKTGAVVVNHEDFNAGKDYIIRRSEEKSDTTINLPFSPGTDIHFSYRRQRREGLRQAMTMSHCGTCHVTSNSREINEETEDYKAGFSKKFSIFTLAYDYFHREFTEHGAPPTNTYDDPTHPGGSGDIFDDRIQYGDDTLVYDLVPSMKKNMHTAKLNALLPANTNFFASYVFSNTENKDADLETDTTTATIKVTNQFFPGWRLSGHFKYQDIDNDDVFVDVTEPVSTEGLNSGYTWYLHNPTLDYNSFDPDYIRESALSRKVTTLGFDARYQVLKKTSLIFGYERETVDRKYYAVTEDGDTESTTDTYKLSMTTRPCRGVKLRLGYQRADTDNPFNLVNGACESDFITDSGGAFNGTQYWERQNERIGDLSNQPTLAQEISGDMTWSAFRNFSVTANYRFIDKENDETDVSDWQSQSHIPSISITYVPLPKIDFNVSYIFDRTKTETLANIPVFDG</sequence>
<dbReference type="Pfam" id="PF11854">
    <property type="entry name" value="MtrB_PioB"/>
    <property type="match status" value="1"/>
</dbReference>
<evidence type="ECO:0000256" key="1">
    <source>
        <dbReference type="SAM" id="SignalP"/>
    </source>
</evidence>
<evidence type="ECO:0000313" key="2">
    <source>
        <dbReference type="EMBL" id="ACN14504.1"/>
    </source>
</evidence>
<evidence type="ECO:0008006" key="4">
    <source>
        <dbReference type="Google" id="ProtNLM"/>
    </source>
</evidence>
<dbReference type="KEGG" id="dat:HRM2_13950"/>
<reference evidence="2 3" key="1">
    <citation type="journal article" date="2009" name="Environ. Microbiol.">
        <title>Genome sequence of Desulfobacterium autotrophicum HRM2, a marine sulfate reducer oxidizing organic carbon completely to carbon dioxide.</title>
        <authorList>
            <person name="Strittmatter A.W."/>
            <person name="Liesegang H."/>
            <person name="Rabus R."/>
            <person name="Decker I."/>
            <person name="Amann J."/>
            <person name="Andres S."/>
            <person name="Henne A."/>
            <person name="Fricke W.F."/>
            <person name="Martinez-Arias R."/>
            <person name="Bartels D."/>
            <person name="Goesmann A."/>
            <person name="Krause L."/>
            <person name="Puehler A."/>
            <person name="Klenk H.P."/>
            <person name="Richter M."/>
            <person name="Schuler M."/>
            <person name="Gloeckner F.O."/>
            <person name="Meyerdierks A."/>
            <person name="Gottschalk G."/>
            <person name="Amann R."/>
        </authorList>
    </citation>
    <scope>NUCLEOTIDE SEQUENCE [LARGE SCALE GENOMIC DNA]</scope>
    <source>
        <strain evidence="3">ATCC 43914 / DSM 3382 / HRM2</strain>
    </source>
</reference>
<proteinExistence type="predicted"/>
<accession>C0Q9E0</accession>
<keyword evidence="1" id="KW-0732">Signal</keyword>
<dbReference type="NCBIfam" id="NF041027">
    <property type="entry name" value="GSU2204_Se_pt_1"/>
    <property type="match status" value="1"/>
</dbReference>
<dbReference type="eggNOG" id="ENOG5031AK2">
    <property type="taxonomic scope" value="Bacteria"/>
</dbReference>
<dbReference type="EMBL" id="CP001087">
    <property type="protein sequence ID" value="ACN14504.1"/>
    <property type="molecule type" value="Genomic_DNA"/>
</dbReference>
<dbReference type="HOGENOM" id="CLU_467505_0_0_7"/>
<protein>
    <recommendedName>
        <fullName evidence="4">LPS-assembly protein LptD</fullName>
    </recommendedName>
</protein>
<dbReference type="STRING" id="177437.HRM2_13950"/>